<feature type="compositionally biased region" description="Basic and acidic residues" evidence="2">
    <location>
        <begin position="151"/>
        <end position="166"/>
    </location>
</feature>
<evidence type="ECO:0000256" key="1">
    <source>
        <dbReference type="ARBA" id="ARBA00044755"/>
    </source>
</evidence>
<dbReference type="Pfam" id="PF04519">
    <property type="entry name" value="Bactofilin"/>
    <property type="match status" value="1"/>
</dbReference>
<feature type="region of interest" description="Disordered" evidence="2">
    <location>
        <begin position="142"/>
        <end position="166"/>
    </location>
</feature>
<dbReference type="EMBL" id="JAZHPZ010000009">
    <property type="protein sequence ID" value="MEF2967584.1"/>
    <property type="molecule type" value="Genomic_DNA"/>
</dbReference>
<sequence length="166" mass="17244">MFKNKTVKLDPNTTDTLVGEGSTFEGKITSGAGVRIEGQVVGDIECEGDVTVGEKGHVESNTIIARNVIIAGVVNGNVRARQKISITSKGKLYGNITAVSLSIEEGSIFEGTSRMESLSEPGSEAAASADAKSAAAKEVAAAAEGFSSSDNRQKAGEDADKYKTTW</sequence>
<dbReference type="PANTHER" id="PTHR35024">
    <property type="entry name" value="HYPOTHETICAL CYTOSOLIC PROTEIN"/>
    <property type="match status" value="1"/>
</dbReference>
<comment type="similarity">
    <text evidence="1">Belongs to the bactofilin family.</text>
</comment>
<evidence type="ECO:0000256" key="2">
    <source>
        <dbReference type="SAM" id="MobiDB-lite"/>
    </source>
</evidence>
<accession>A0ABU7VUY2</accession>
<gene>
    <name evidence="3" type="ORF">V3851_17285</name>
</gene>
<proteinExistence type="inferred from homology"/>
<name>A0ABU7VUY2_9BACL</name>
<evidence type="ECO:0000313" key="3">
    <source>
        <dbReference type="EMBL" id="MEF2967584.1"/>
    </source>
</evidence>
<dbReference type="PANTHER" id="PTHR35024:SF4">
    <property type="entry name" value="POLYMER-FORMING CYTOSKELETAL PROTEIN"/>
    <property type="match status" value="1"/>
</dbReference>
<comment type="caution">
    <text evidence="3">The sequence shown here is derived from an EMBL/GenBank/DDBJ whole genome shotgun (WGS) entry which is preliminary data.</text>
</comment>
<dbReference type="Proteomes" id="UP001306950">
    <property type="component" value="Unassembled WGS sequence"/>
</dbReference>
<organism evidence="3 4">
    <name type="scientific">Paenibacillus haidiansis</name>
    <dbReference type="NCBI Taxonomy" id="1574488"/>
    <lineage>
        <taxon>Bacteria</taxon>
        <taxon>Bacillati</taxon>
        <taxon>Bacillota</taxon>
        <taxon>Bacilli</taxon>
        <taxon>Bacillales</taxon>
        <taxon>Paenibacillaceae</taxon>
        <taxon>Paenibacillus</taxon>
    </lineage>
</organism>
<dbReference type="InterPro" id="IPR007607">
    <property type="entry name" value="BacA/B"/>
</dbReference>
<dbReference type="RefSeq" id="WP_331847804.1">
    <property type="nucleotide sequence ID" value="NZ_JAZHPZ010000009.1"/>
</dbReference>
<protein>
    <submittedName>
        <fullName evidence="3">Polymer-forming cytoskeletal protein</fullName>
    </submittedName>
</protein>
<keyword evidence="4" id="KW-1185">Reference proteome</keyword>
<reference evidence="3 4" key="1">
    <citation type="submission" date="2024-02" db="EMBL/GenBank/DDBJ databases">
        <title>A nitrogen-fixing paenibacillus bacterium.</title>
        <authorList>
            <person name="Zhang W.L."/>
            <person name="Chen S.F."/>
        </authorList>
    </citation>
    <scope>NUCLEOTIDE SEQUENCE [LARGE SCALE GENOMIC DNA]</scope>
    <source>
        <strain evidence="3 4">M1</strain>
    </source>
</reference>
<evidence type="ECO:0000313" key="4">
    <source>
        <dbReference type="Proteomes" id="UP001306950"/>
    </source>
</evidence>